<name>A0A8R1Z1T7_PRIPA</name>
<evidence type="ECO:0000313" key="3">
    <source>
        <dbReference type="Proteomes" id="UP000005239"/>
    </source>
</evidence>
<sequence>MSGRSHPKYGRTGDRRQSITLVPEGSQNRAAKKDLIGLVCVRRDGARTACLDPSWIPETGILYLDPSWKPLFTWIQLLWCPESTWNQVEMGFQVGIKYSTPAPFPQVGIKEGFYPAASSTHLAYKPYPDCLRARVRLTIRGPQWDRLLDVTFHTWSYHVRPLVTVWGNPCSLSISNRGSYRNSHRFLTIPQVGIKHFPQFAIKLESNLWELLDSKLITDTRVLYLTSGGGTICMPPPGVSGMPCVMVGRWGVGGCGYMPGPGPPTEPGAGDITGEWGTGMPIAAIGED</sequence>
<evidence type="ECO:0000313" key="2">
    <source>
        <dbReference type="EnsemblMetazoa" id="PPA40745.1"/>
    </source>
</evidence>
<gene>
    <name evidence="2" type="primary">WBGene00279114</name>
</gene>
<accession>A0A8R1Z1T7</accession>
<dbReference type="EnsemblMetazoa" id="PPA40745.1">
    <property type="protein sequence ID" value="PPA40745.1"/>
    <property type="gene ID" value="WBGene00279114"/>
</dbReference>
<dbReference type="PANTHER" id="PTHR34402">
    <property type="entry name" value="PROTEIN CBG02762"/>
    <property type="match status" value="1"/>
</dbReference>
<evidence type="ECO:0000256" key="1">
    <source>
        <dbReference type="SAM" id="MobiDB-lite"/>
    </source>
</evidence>
<keyword evidence="3" id="KW-1185">Reference proteome</keyword>
<protein>
    <submittedName>
        <fullName evidence="2">Uncharacterized protein</fullName>
    </submittedName>
</protein>
<dbReference type="Proteomes" id="UP000005239">
    <property type="component" value="Unassembled WGS sequence"/>
</dbReference>
<dbReference type="AlphaFoldDB" id="A0A8R1Z1T7"/>
<reference evidence="3" key="1">
    <citation type="journal article" date="2008" name="Nat. Genet.">
        <title>The Pristionchus pacificus genome provides a unique perspective on nematode lifestyle and parasitism.</title>
        <authorList>
            <person name="Dieterich C."/>
            <person name="Clifton S.W."/>
            <person name="Schuster L.N."/>
            <person name="Chinwalla A."/>
            <person name="Delehaunty K."/>
            <person name="Dinkelacker I."/>
            <person name="Fulton L."/>
            <person name="Fulton R."/>
            <person name="Godfrey J."/>
            <person name="Minx P."/>
            <person name="Mitreva M."/>
            <person name="Roeseler W."/>
            <person name="Tian H."/>
            <person name="Witte H."/>
            <person name="Yang S.P."/>
            <person name="Wilson R.K."/>
            <person name="Sommer R.J."/>
        </authorList>
    </citation>
    <scope>NUCLEOTIDE SEQUENCE [LARGE SCALE GENOMIC DNA]</scope>
    <source>
        <strain evidence="3">PS312</strain>
    </source>
</reference>
<reference evidence="2" key="2">
    <citation type="submission" date="2022-06" db="UniProtKB">
        <authorList>
            <consortium name="EnsemblMetazoa"/>
        </authorList>
    </citation>
    <scope>IDENTIFICATION</scope>
    <source>
        <strain evidence="2">PS312</strain>
    </source>
</reference>
<organism evidence="2 3">
    <name type="scientific">Pristionchus pacificus</name>
    <name type="common">Parasitic nematode worm</name>
    <dbReference type="NCBI Taxonomy" id="54126"/>
    <lineage>
        <taxon>Eukaryota</taxon>
        <taxon>Metazoa</taxon>
        <taxon>Ecdysozoa</taxon>
        <taxon>Nematoda</taxon>
        <taxon>Chromadorea</taxon>
        <taxon>Rhabditida</taxon>
        <taxon>Rhabditina</taxon>
        <taxon>Diplogasteromorpha</taxon>
        <taxon>Diplogasteroidea</taxon>
        <taxon>Neodiplogasteridae</taxon>
        <taxon>Pristionchus</taxon>
    </lineage>
</organism>
<dbReference type="PANTHER" id="PTHR34402:SF1">
    <property type="entry name" value="PROTEIN CBG02762"/>
    <property type="match status" value="1"/>
</dbReference>
<feature type="region of interest" description="Disordered" evidence="1">
    <location>
        <begin position="1"/>
        <end position="24"/>
    </location>
</feature>
<proteinExistence type="predicted"/>